<dbReference type="AlphaFoldDB" id="A0A1W2GBA5"/>
<protein>
    <submittedName>
        <fullName evidence="1">Uncharacterized protein</fullName>
    </submittedName>
</protein>
<dbReference type="Proteomes" id="UP000192472">
    <property type="component" value="Unassembled WGS sequence"/>
</dbReference>
<dbReference type="InterPro" id="IPR046508">
    <property type="entry name" value="DUF6686"/>
</dbReference>
<organism evidence="1 2">
    <name type="scientific">Reichenbachiella faecimaris</name>
    <dbReference type="NCBI Taxonomy" id="692418"/>
    <lineage>
        <taxon>Bacteria</taxon>
        <taxon>Pseudomonadati</taxon>
        <taxon>Bacteroidota</taxon>
        <taxon>Cytophagia</taxon>
        <taxon>Cytophagales</taxon>
        <taxon>Reichenbachiellaceae</taxon>
        <taxon>Reichenbachiella</taxon>
    </lineage>
</organism>
<gene>
    <name evidence="1" type="ORF">SAMN04488029_1731</name>
</gene>
<sequence length="121" mass="14141">MGRGGKSYQTNSKMKNCDPHILSQGPHFSLTHCDRCQHIGLYYKNLLIGYSRKHFARFVENYSKINFNHHAVYFPDESARIIIKTPHKDIQINLDFQEFTELKNLLQESALLLKAYELIKA</sequence>
<dbReference type="EMBL" id="FWYF01000002">
    <property type="protein sequence ID" value="SMD33903.1"/>
    <property type="molecule type" value="Genomic_DNA"/>
</dbReference>
<name>A0A1W2GBA5_REIFA</name>
<evidence type="ECO:0000313" key="1">
    <source>
        <dbReference type="EMBL" id="SMD33903.1"/>
    </source>
</evidence>
<reference evidence="1 2" key="1">
    <citation type="submission" date="2017-04" db="EMBL/GenBank/DDBJ databases">
        <authorList>
            <person name="Afonso C.L."/>
            <person name="Miller P.J."/>
            <person name="Scott M.A."/>
            <person name="Spackman E."/>
            <person name="Goraichik I."/>
            <person name="Dimitrov K.M."/>
            <person name="Suarez D.L."/>
            <person name="Swayne D.E."/>
        </authorList>
    </citation>
    <scope>NUCLEOTIDE SEQUENCE [LARGE SCALE GENOMIC DNA]</scope>
    <source>
        <strain evidence="1 2">DSM 26133</strain>
    </source>
</reference>
<proteinExistence type="predicted"/>
<dbReference type="Pfam" id="PF20391">
    <property type="entry name" value="DUF6686"/>
    <property type="match status" value="1"/>
</dbReference>
<evidence type="ECO:0000313" key="2">
    <source>
        <dbReference type="Proteomes" id="UP000192472"/>
    </source>
</evidence>
<keyword evidence="2" id="KW-1185">Reference proteome</keyword>
<dbReference type="STRING" id="692418.SAMN04488029_1731"/>
<accession>A0A1W2GBA5</accession>